<protein>
    <submittedName>
        <fullName evidence="1">Uncharacterized protein</fullName>
    </submittedName>
</protein>
<evidence type="ECO:0000313" key="1">
    <source>
        <dbReference type="EMBL" id="GAH35260.1"/>
    </source>
</evidence>
<reference evidence="1" key="1">
    <citation type="journal article" date="2014" name="Front. Microbiol.">
        <title>High frequency of phylogenetically diverse reductive dehalogenase-homologous genes in deep subseafloor sedimentary metagenomes.</title>
        <authorList>
            <person name="Kawai M."/>
            <person name="Futagami T."/>
            <person name="Toyoda A."/>
            <person name="Takaki Y."/>
            <person name="Nishi S."/>
            <person name="Hori S."/>
            <person name="Arai W."/>
            <person name="Tsubouchi T."/>
            <person name="Morono Y."/>
            <person name="Uchiyama I."/>
            <person name="Ito T."/>
            <person name="Fujiyama A."/>
            <person name="Inagaki F."/>
            <person name="Takami H."/>
        </authorList>
    </citation>
    <scope>NUCLEOTIDE SEQUENCE</scope>
    <source>
        <strain evidence="1">Expedition CK06-06</strain>
    </source>
</reference>
<dbReference type="AlphaFoldDB" id="X1FRT7"/>
<gene>
    <name evidence="1" type="ORF">S03H2_17981</name>
</gene>
<proteinExistence type="predicted"/>
<name>X1FRT7_9ZZZZ</name>
<accession>X1FRT7</accession>
<dbReference type="EMBL" id="BARU01009302">
    <property type="protein sequence ID" value="GAH35260.1"/>
    <property type="molecule type" value="Genomic_DNA"/>
</dbReference>
<comment type="caution">
    <text evidence="1">The sequence shown here is derived from an EMBL/GenBank/DDBJ whole genome shotgun (WGS) entry which is preliminary data.</text>
</comment>
<organism evidence="1">
    <name type="scientific">marine sediment metagenome</name>
    <dbReference type="NCBI Taxonomy" id="412755"/>
    <lineage>
        <taxon>unclassified sequences</taxon>
        <taxon>metagenomes</taxon>
        <taxon>ecological metagenomes</taxon>
    </lineage>
</organism>
<sequence length="142" mass="15522">MNPATGIVTLDFNVTSAAWLHDVILKTSEFGQGWLVHGWVMDLISYSGGTPTPGFRGSGPSFPDPININDPAEIVPGSSWAGFNRFLHSGDDWDDWVGQYDYAYTNNQDTSGSLYQSILQKTSSGQTGAHLVVYRLRIVVPV</sequence>